<sequence length="163" mass="17726">MKLRKGGVSQLDYSFDLLQQSLGRGERECEAEFRDSESGQGKVVCMTGASVYIASWVVKHLLQCGYTVKDTVRDPVLLMCATDDPKKTEHLLALEGAKERLLLFKAHLLEVGSFDSVADGCDGVFCTASPVVLIIHNPQEQLIGPALKGTMNVLRSCAKVPSV</sequence>
<accession>F6I6K9</accession>
<dbReference type="EMBL" id="FN596756">
    <property type="protein sequence ID" value="CCB62577.1"/>
    <property type="molecule type" value="Genomic_DNA"/>
</dbReference>
<reference evidence="4" key="1">
    <citation type="journal article" date="2007" name="Nature">
        <title>The grapevine genome sequence suggests ancestral hexaploidization in major angiosperm phyla.</title>
        <authorList>
            <consortium name="The French-Italian Public Consortium for Grapevine Genome Characterization."/>
            <person name="Jaillon O."/>
            <person name="Aury J.-M."/>
            <person name="Noel B."/>
            <person name="Policriti A."/>
            <person name="Clepet C."/>
            <person name="Casagrande A."/>
            <person name="Choisne N."/>
            <person name="Aubourg S."/>
            <person name="Vitulo N."/>
            <person name="Jubin C."/>
            <person name="Vezzi A."/>
            <person name="Legeai F."/>
            <person name="Hugueney P."/>
            <person name="Dasilva C."/>
            <person name="Horner D."/>
            <person name="Mica E."/>
            <person name="Jublot D."/>
            <person name="Poulain J."/>
            <person name="Bruyere C."/>
            <person name="Billault A."/>
            <person name="Segurens B."/>
            <person name="Gouyvenoux M."/>
            <person name="Ugarte E."/>
            <person name="Cattonaro F."/>
            <person name="Anthouard V."/>
            <person name="Vico V."/>
            <person name="Del Fabbro C."/>
            <person name="Alaux M."/>
            <person name="Di Gaspero G."/>
            <person name="Dumas V."/>
            <person name="Felice N."/>
            <person name="Paillard S."/>
            <person name="Juman I."/>
            <person name="Moroldo M."/>
            <person name="Scalabrin S."/>
            <person name="Canaguier A."/>
            <person name="Le Clainche I."/>
            <person name="Malacrida G."/>
            <person name="Durand E."/>
            <person name="Pesole G."/>
            <person name="Laucou V."/>
            <person name="Chatelet P."/>
            <person name="Merdinoglu D."/>
            <person name="Delledonne M."/>
            <person name="Pezzotti M."/>
            <person name="Lecharny A."/>
            <person name="Scarpelli C."/>
            <person name="Artiguenave F."/>
            <person name="Pe M.E."/>
            <person name="Valle G."/>
            <person name="Morgante M."/>
            <person name="Caboche M."/>
            <person name="Adam-Blondon A.-F."/>
            <person name="Weissenbach J."/>
            <person name="Quetier F."/>
            <person name="Wincker P."/>
        </authorList>
    </citation>
    <scope>NUCLEOTIDE SEQUENCE [LARGE SCALE GENOMIC DNA]</scope>
    <source>
        <strain evidence="4">cv. Pinot noir / PN40024</strain>
    </source>
</reference>
<dbReference type="PANTHER" id="PTHR10366:SF575">
    <property type="entry name" value="NAD-DEPENDENT EPIMERASE_DEHYDRATASE DOMAIN-CONTAINING PROTEIN"/>
    <property type="match status" value="1"/>
</dbReference>
<protein>
    <submittedName>
        <fullName evidence="3">Uncharacterized protein</fullName>
    </submittedName>
</protein>
<keyword evidence="2" id="KW-0560">Oxidoreductase</keyword>
<gene>
    <name evidence="3" type="ordered locus">VIT_13s0067g00580</name>
</gene>
<keyword evidence="4" id="KW-1185">Reference proteome</keyword>
<dbReference type="AlphaFoldDB" id="F6I6K9"/>
<dbReference type="Gene3D" id="3.40.50.720">
    <property type="entry name" value="NAD(P)-binding Rossmann-like Domain"/>
    <property type="match status" value="1"/>
</dbReference>
<dbReference type="InterPro" id="IPR036291">
    <property type="entry name" value="NAD(P)-bd_dom_sf"/>
</dbReference>
<proteinExistence type="predicted"/>
<evidence type="ECO:0000256" key="2">
    <source>
        <dbReference type="ARBA" id="ARBA00023002"/>
    </source>
</evidence>
<dbReference type="InterPro" id="IPR050425">
    <property type="entry name" value="NAD(P)_dehydrat-like"/>
</dbReference>
<evidence type="ECO:0000313" key="4">
    <source>
        <dbReference type="Proteomes" id="UP000009183"/>
    </source>
</evidence>
<dbReference type="SUPFAM" id="SSF51735">
    <property type="entry name" value="NAD(P)-binding Rossmann-fold domains"/>
    <property type="match status" value="1"/>
</dbReference>
<dbReference type="PaxDb" id="29760-VIT_13s0067g00580.t01"/>
<dbReference type="Proteomes" id="UP000009183">
    <property type="component" value="Chromosome 13, unordered"/>
</dbReference>
<dbReference type="PANTHER" id="PTHR10366">
    <property type="entry name" value="NAD DEPENDENT EPIMERASE/DEHYDRATASE"/>
    <property type="match status" value="1"/>
</dbReference>
<dbReference type="STRING" id="29760.F6I6K9"/>
<evidence type="ECO:0000256" key="1">
    <source>
        <dbReference type="ARBA" id="ARBA00022857"/>
    </source>
</evidence>
<dbReference type="InParanoid" id="F6I6K9"/>
<dbReference type="eggNOG" id="KOG1502">
    <property type="taxonomic scope" value="Eukaryota"/>
</dbReference>
<organism evidence="3 4">
    <name type="scientific">Vitis vinifera</name>
    <name type="common">Grape</name>
    <dbReference type="NCBI Taxonomy" id="29760"/>
    <lineage>
        <taxon>Eukaryota</taxon>
        <taxon>Viridiplantae</taxon>
        <taxon>Streptophyta</taxon>
        <taxon>Embryophyta</taxon>
        <taxon>Tracheophyta</taxon>
        <taxon>Spermatophyta</taxon>
        <taxon>Magnoliopsida</taxon>
        <taxon>eudicotyledons</taxon>
        <taxon>Gunneridae</taxon>
        <taxon>Pentapetalae</taxon>
        <taxon>rosids</taxon>
        <taxon>Vitales</taxon>
        <taxon>Vitaceae</taxon>
        <taxon>Viteae</taxon>
        <taxon>Vitis</taxon>
    </lineage>
</organism>
<dbReference type="FunFam" id="3.40.50.720:FF:001172">
    <property type="entry name" value="NAD(P)-binding Rossmann-fold superfamily protein"/>
    <property type="match status" value="1"/>
</dbReference>
<name>F6I6K9_VITVI</name>
<keyword evidence="1" id="KW-0521">NADP</keyword>
<evidence type="ECO:0000313" key="3">
    <source>
        <dbReference type="EMBL" id="CCB62577.1"/>
    </source>
</evidence>
<dbReference type="OrthoDB" id="2735536at2759"/>
<dbReference type="HOGENOM" id="CLU_1630008_0_0_1"/>
<dbReference type="GO" id="GO:0016491">
    <property type="term" value="F:oxidoreductase activity"/>
    <property type="evidence" value="ECO:0007669"/>
    <property type="project" value="UniProtKB-KW"/>
</dbReference>